<organism evidence="4">
    <name type="scientific">Arabidopsis lyrata subsp. lyrata</name>
    <name type="common">Lyre-leaved rock-cress</name>
    <dbReference type="NCBI Taxonomy" id="81972"/>
    <lineage>
        <taxon>Eukaryota</taxon>
        <taxon>Viridiplantae</taxon>
        <taxon>Streptophyta</taxon>
        <taxon>Embryophyta</taxon>
        <taxon>Tracheophyta</taxon>
        <taxon>Spermatophyta</taxon>
        <taxon>Magnoliopsida</taxon>
        <taxon>eudicotyledons</taxon>
        <taxon>Gunneridae</taxon>
        <taxon>Pentapetalae</taxon>
        <taxon>rosids</taxon>
        <taxon>malvids</taxon>
        <taxon>Brassicales</taxon>
        <taxon>Brassicaceae</taxon>
        <taxon>Camelineae</taxon>
        <taxon>Arabidopsis</taxon>
    </lineage>
</organism>
<evidence type="ECO:0000256" key="1">
    <source>
        <dbReference type="PROSITE-ProRule" id="PRU00176"/>
    </source>
</evidence>
<evidence type="ECO:0000313" key="3">
    <source>
        <dbReference type="EMBL" id="EFH53747.1"/>
    </source>
</evidence>
<keyword evidence="1" id="KW-0694">RNA-binding</keyword>
<dbReference type="GO" id="GO:0003723">
    <property type="term" value="F:RNA binding"/>
    <property type="evidence" value="ECO:0007669"/>
    <property type="project" value="UniProtKB-UniRule"/>
</dbReference>
<name>D7LN09_ARALL</name>
<dbReference type="PROSITE" id="PS50102">
    <property type="entry name" value="RRM"/>
    <property type="match status" value="1"/>
</dbReference>
<keyword evidence="4" id="KW-1185">Reference proteome</keyword>
<dbReference type="Gene3D" id="3.30.70.330">
    <property type="match status" value="1"/>
</dbReference>
<dbReference type="SUPFAM" id="SSF54928">
    <property type="entry name" value="RNA-binding domain, RBD"/>
    <property type="match status" value="1"/>
</dbReference>
<dbReference type="EMBL" id="GL348717">
    <property type="protein sequence ID" value="EFH53747.1"/>
    <property type="molecule type" value="Genomic_DNA"/>
</dbReference>
<evidence type="ECO:0000259" key="2">
    <source>
        <dbReference type="PROSITE" id="PS50102"/>
    </source>
</evidence>
<reference evidence="3" key="1">
    <citation type="submission" date="2009-11" db="EMBL/GenBank/DDBJ databases">
        <authorList>
            <consortium name="US DOE Joint Genome Institute (JGI-PGF)"/>
            <person name="Ottilar R."/>
            <person name="Schmutz J."/>
            <person name="Salamov A."/>
            <person name="Cheng J.F."/>
            <person name="Lucas S."/>
            <person name="Pitluck S."/>
            <person name="Gundlach H."/>
            <person name="Guo Y."/>
            <person name="Haberer G."/>
            <person name="Nasrallah J."/>
            <person name="Mayer K.F.X."/>
            <person name="van de Peer Y."/>
            <person name="Weigel D."/>
            <person name="Grigoriev I.V."/>
        </authorList>
    </citation>
    <scope>NUCLEOTIDE SEQUENCE</scope>
</reference>
<dbReference type="CDD" id="cd00590">
    <property type="entry name" value="RRM_SF"/>
    <property type="match status" value="1"/>
</dbReference>
<accession>D7LN09</accession>
<dbReference type="OrthoDB" id="10321116at2759"/>
<dbReference type="InterPro" id="IPR035979">
    <property type="entry name" value="RBD_domain_sf"/>
</dbReference>
<protein>
    <recommendedName>
        <fullName evidence="2">RRM domain-containing protein</fullName>
    </recommendedName>
</protein>
<dbReference type="Gramene" id="scaffold_501543.1">
    <property type="protein sequence ID" value="scaffold_501543.1"/>
    <property type="gene ID" value="scaffold_501543.1"/>
</dbReference>
<dbReference type="HOGENOM" id="CLU_1847844_0_0_1"/>
<feature type="domain" description="RRM" evidence="2">
    <location>
        <begin position="56"/>
        <end position="130"/>
    </location>
</feature>
<reference evidence="3" key="2">
    <citation type="submission" date="2010-06" db="EMBL/GenBank/DDBJ databases">
        <title>The basis of rapid genome size change in Arabidopsis.</title>
        <authorList>
            <consortium name="US DOE Joint Genome Institute (JGI-PGF)"/>
            <person name="Bakker E."/>
            <person name="Bergelson J."/>
            <person name="Cheng J.Fang."/>
            <person name="Clark R.M."/>
            <person name="Fawcett J."/>
            <person name="Gaut B."/>
            <person name="Grigoriev I."/>
            <person name="Gundlach H."/>
            <person name="Guo Y."/>
            <person name="Haberer G."/>
            <person name="Hollister J."/>
            <person name="Hu T.T."/>
            <person name="Mayer K.F.X."/>
            <person name="Nasrallah J."/>
            <person name="Nordborg M."/>
            <person name="Otillar R."/>
            <person name="Pattyn P."/>
            <person name="Schmutz J."/>
            <person name="Spannagl M."/>
            <person name="van de Peer Y."/>
            <person name="Wang X."/>
            <person name="Weigel D."/>
            <person name="Yang L."/>
        </authorList>
    </citation>
    <scope>NUCLEOTIDE SEQUENCE</scope>
</reference>
<dbReference type="InterPro" id="IPR012677">
    <property type="entry name" value="Nucleotide-bd_a/b_plait_sf"/>
</dbReference>
<evidence type="ECO:0000313" key="4">
    <source>
        <dbReference type="Proteomes" id="UP000008694"/>
    </source>
</evidence>
<proteinExistence type="predicted"/>
<dbReference type="InterPro" id="IPR000504">
    <property type="entry name" value="RRM_dom"/>
</dbReference>
<dbReference type="KEGG" id="aly:9311854"/>
<dbReference type="Proteomes" id="UP000008694">
    <property type="component" value="Unassembled WGS sequence"/>
</dbReference>
<sequence>MAPKKRKASAIESEEGSEEIAWIEKQKLPSGSSPVLWDSKYASSSDEEFEGFFDSSNLFLSDVHKSTSNADVLGFFQDFKCDVVSRDVQKDKKLSFVVRFSSHELAMAALEKYKDVKLEGRTISLTRSTDSRYCFAFFG</sequence>
<dbReference type="AlphaFoldDB" id="D7LN09"/>
<gene>
    <name evidence="3" type="ORF">ARALYDRAFT_905839</name>
</gene>